<proteinExistence type="predicted"/>
<evidence type="ECO:0000313" key="3">
    <source>
        <dbReference type="EMBL" id="CAI9943055.1"/>
    </source>
</evidence>
<dbReference type="EMBL" id="CAXDID020000153">
    <property type="protein sequence ID" value="CAL6042344.1"/>
    <property type="molecule type" value="Genomic_DNA"/>
</dbReference>
<feature type="region of interest" description="Disordered" evidence="2">
    <location>
        <begin position="81"/>
        <end position="103"/>
    </location>
</feature>
<sequence length="299" mass="35449">MTEVVIMPTRPFSAGNYSKSIRSISRPRSAERGHMQFMIKKQFNELIEKERLRGLQFESSLNSNFRQKQQLKSQYLYERQLSSKQKESQRQSRTKMVRQLQMREDDQNFEKLLKLQRESELKAQKAKQSLNQKQLELKKQCQKQELQSKQIRAFKARSDEQFQLQTAQKLDEKLKRAQEIVKSIKTEKQIPTKTSFTQIGNKLMNLKDIQSDNLMLSPYRNKWQELKLKPKNEDEENIFNQLQGIGEIAKAVRKGFVVPSQTEVREQNKIFAKQEKSKANQVYMMAKYEKEIRSANPHK</sequence>
<gene>
    <name evidence="3" type="ORF">HINF_LOCUS30700</name>
    <name evidence="4" type="ORF">HINF_LOCUS39548</name>
</gene>
<evidence type="ECO:0000313" key="4">
    <source>
        <dbReference type="EMBL" id="CAL6042344.1"/>
    </source>
</evidence>
<name>A0AA86PXF1_9EUKA</name>
<evidence type="ECO:0000313" key="5">
    <source>
        <dbReference type="Proteomes" id="UP001642409"/>
    </source>
</evidence>
<reference evidence="4 5" key="2">
    <citation type="submission" date="2024-07" db="EMBL/GenBank/DDBJ databases">
        <authorList>
            <person name="Akdeniz Z."/>
        </authorList>
    </citation>
    <scope>NUCLEOTIDE SEQUENCE [LARGE SCALE GENOMIC DNA]</scope>
</reference>
<organism evidence="3">
    <name type="scientific">Hexamita inflata</name>
    <dbReference type="NCBI Taxonomy" id="28002"/>
    <lineage>
        <taxon>Eukaryota</taxon>
        <taxon>Metamonada</taxon>
        <taxon>Diplomonadida</taxon>
        <taxon>Hexamitidae</taxon>
        <taxon>Hexamitinae</taxon>
        <taxon>Hexamita</taxon>
    </lineage>
</organism>
<accession>A0AA86PXF1</accession>
<keyword evidence="5" id="KW-1185">Reference proteome</keyword>
<feature type="coiled-coil region" evidence="1">
    <location>
        <begin position="116"/>
        <end position="187"/>
    </location>
</feature>
<dbReference type="AlphaFoldDB" id="A0AA86PXF1"/>
<reference evidence="3" key="1">
    <citation type="submission" date="2023-06" db="EMBL/GenBank/DDBJ databases">
        <authorList>
            <person name="Kurt Z."/>
        </authorList>
    </citation>
    <scope>NUCLEOTIDE SEQUENCE</scope>
</reference>
<dbReference type="Proteomes" id="UP001642409">
    <property type="component" value="Unassembled WGS sequence"/>
</dbReference>
<comment type="caution">
    <text evidence="3">The sequence shown here is derived from an EMBL/GenBank/DDBJ whole genome shotgun (WGS) entry which is preliminary data.</text>
</comment>
<evidence type="ECO:0000256" key="1">
    <source>
        <dbReference type="SAM" id="Coils"/>
    </source>
</evidence>
<evidence type="ECO:0000256" key="2">
    <source>
        <dbReference type="SAM" id="MobiDB-lite"/>
    </source>
</evidence>
<dbReference type="EMBL" id="CATOUU010000710">
    <property type="protein sequence ID" value="CAI9943055.1"/>
    <property type="molecule type" value="Genomic_DNA"/>
</dbReference>
<keyword evidence="1" id="KW-0175">Coiled coil</keyword>
<protein>
    <submittedName>
        <fullName evidence="4">Hypothetical_protein</fullName>
    </submittedName>
</protein>